<evidence type="ECO:0000313" key="2">
    <source>
        <dbReference type="EMBL" id="SSY80348.1"/>
    </source>
</evidence>
<keyword evidence="1" id="KW-0812">Transmembrane</keyword>
<feature type="transmembrane region" description="Helical" evidence="1">
    <location>
        <begin position="288"/>
        <end position="309"/>
    </location>
</feature>
<name>A0A376BU29_9NEIS</name>
<sequence length="361" mass="41229">MNELNATSLSKPTHFEEKTWQFEFYGDAREYFKIWIVNIFLTIITLSIYAPWAKVRRLRYFYGNTELAGQVFDFTAIPTRILVGRAIAMVLFVGVSFVAEVSPEYYWLAMLLLFAVMPWLLRSTMRFRARNTKFGNSRFYFSATLGETYAMALKGALATMLSFGLLYPLALYWFKSYQINHLHIGDLQMELKSKIGDFYAAVLLPYFIMIGVVFVFAVGLGFLGGMLGGLTNGDVSKETVGQGIFAFVGLMYVVMLGLFVPLTQGYLFKTTWQKVELGNSLITSELSPWTFAWIKFTNYLAMICTLGLLRPWAEVRLYRYQADTMNVVLRDNPDDLLNMAQEDSHSIGEEMSDVFDLDLSL</sequence>
<dbReference type="Pfam" id="PF05987">
    <property type="entry name" value="DUF898"/>
    <property type="match status" value="1"/>
</dbReference>
<organism evidence="2 3">
    <name type="scientific">Alysiella crassa</name>
    <dbReference type="NCBI Taxonomy" id="153491"/>
    <lineage>
        <taxon>Bacteria</taxon>
        <taxon>Pseudomonadati</taxon>
        <taxon>Pseudomonadota</taxon>
        <taxon>Betaproteobacteria</taxon>
        <taxon>Neisseriales</taxon>
        <taxon>Neisseriaceae</taxon>
        <taxon>Alysiella</taxon>
    </lineage>
</organism>
<dbReference type="RefSeq" id="WP_051968672.1">
    <property type="nucleotide sequence ID" value="NZ_CP091519.2"/>
</dbReference>
<keyword evidence="3" id="KW-1185">Reference proteome</keyword>
<dbReference type="OrthoDB" id="9765721at2"/>
<dbReference type="InterPro" id="IPR010295">
    <property type="entry name" value="DUF898"/>
</dbReference>
<dbReference type="EMBL" id="UFSO01000003">
    <property type="protein sequence ID" value="SSY80348.1"/>
    <property type="molecule type" value="Genomic_DNA"/>
</dbReference>
<evidence type="ECO:0000256" key="1">
    <source>
        <dbReference type="SAM" id="Phobius"/>
    </source>
</evidence>
<keyword evidence="1" id="KW-1133">Transmembrane helix</keyword>
<reference evidence="2 3" key="1">
    <citation type="submission" date="2018-06" db="EMBL/GenBank/DDBJ databases">
        <authorList>
            <consortium name="Pathogen Informatics"/>
            <person name="Doyle S."/>
        </authorList>
    </citation>
    <scope>NUCLEOTIDE SEQUENCE [LARGE SCALE GENOMIC DNA]</scope>
    <source>
        <strain evidence="2 3">NCTC10283</strain>
    </source>
</reference>
<protein>
    <submittedName>
        <fullName evidence="2">Inner membrane protein yjgN</fullName>
    </submittedName>
</protein>
<feature type="transmembrane region" description="Helical" evidence="1">
    <location>
        <begin position="155"/>
        <end position="174"/>
    </location>
</feature>
<dbReference type="Proteomes" id="UP000254209">
    <property type="component" value="Unassembled WGS sequence"/>
</dbReference>
<accession>A0A376BU29</accession>
<feature type="transmembrane region" description="Helical" evidence="1">
    <location>
        <begin position="244"/>
        <end position="268"/>
    </location>
</feature>
<feature type="transmembrane region" description="Helical" evidence="1">
    <location>
        <begin position="82"/>
        <end position="99"/>
    </location>
</feature>
<feature type="transmembrane region" description="Helical" evidence="1">
    <location>
        <begin position="105"/>
        <end position="121"/>
    </location>
</feature>
<feature type="transmembrane region" description="Helical" evidence="1">
    <location>
        <begin position="32"/>
        <end position="52"/>
    </location>
</feature>
<keyword evidence="1" id="KW-0472">Membrane</keyword>
<evidence type="ECO:0000313" key="3">
    <source>
        <dbReference type="Proteomes" id="UP000254209"/>
    </source>
</evidence>
<feature type="transmembrane region" description="Helical" evidence="1">
    <location>
        <begin position="198"/>
        <end position="223"/>
    </location>
</feature>
<proteinExistence type="predicted"/>
<dbReference type="AlphaFoldDB" id="A0A376BU29"/>
<dbReference type="STRING" id="1120980.GCA_000745955_00161"/>
<gene>
    <name evidence="2" type="primary">yjgN</name>
    <name evidence="2" type="ORF">NCTC10283_01905</name>
</gene>